<dbReference type="Proteomes" id="UP000580861">
    <property type="component" value="Unassembled WGS sequence"/>
</dbReference>
<accession>A0A841BEM8</accession>
<dbReference type="AlphaFoldDB" id="A0A841BEM8"/>
<dbReference type="RefSeq" id="WP_281400832.1">
    <property type="nucleotide sequence ID" value="NZ_JACHMX010000001.1"/>
</dbReference>
<evidence type="ECO:0000256" key="1">
    <source>
        <dbReference type="SAM" id="Phobius"/>
    </source>
</evidence>
<sequence length="41" mass="4398">MRKRDGFGGLAALLVLIAMIVPVTALLVFGVMAATDYLPRH</sequence>
<name>A0A841BEM8_9PSEU</name>
<dbReference type="EMBL" id="JACHMX010000001">
    <property type="protein sequence ID" value="MBB5857193.1"/>
    <property type="molecule type" value="Genomic_DNA"/>
</dbReference>
<evidence type="ECO:0000313" key="3">
    <source>
        <dbReference type="Proteomes" id="UP000580861"/>
    </source>
</evidence>
<comment type="caution">
    <text evidence="2">The sequence shown here is derived from an EMBL/GenBank/DDBJ whole genome shotgun (WGS) entry which is preliminary data.</text>
</comment>
<organism evidence="2 3">
    <name type="scientific">Amycolatopsis umgeniensis</name>
    <dbReference type="NCBI Taxonomy" id="336628"/>
    <lineage>
        <taxon>Bacteria</taxon>
        <taxon>Bacillati</taxon>
        <taxon>Actinomycetota</taxon>
        <taxon>Actinomycetes</taxon>
        <taxon>Pseudonocardiales</taxon>
        <taxon>Pseudonocardiaceae</taxon>
        <taxon>Amycolatopsis</taxon>
    </lineage>
</organism>
<feature type="transmembrane region" description="Helical" evidence="1">
    <location>
        <begin position="7"/>
        <end position="34"/>
    </location>
</feature>
<protein>
    <submittedName>
        <fullName evidence="2">Archaellin</fullName>
    </submittedName>
</protein>
<keyword evidence="1" id="KW-1133">Transmembrane helix</keyword>
<reference evidence="2 3" key="1">
    <citation type="submission" date="2020-08" db="EMBL/GenBank/DDBJ databases">
        <title>Sequencing the genomes of 1000 actinobacteria strains.</title>
        <authorList>
            <person name="Klenk H.-P."/>
        </authorList>
    </citation>
    <scope>NUCLEOTIDE SEQUENCE [LARGE SCALE GENOMIC DNA]</scope>
    <source>
        <strain evidence="2 3">DSM 45272</strain>
    </source>
</reference>
<gene>
    <name evidence="2" type="ORF">HDA45_007280</name>
</gene>
<keyword evidence="3" id="KW-1185">Reference proteome</keyword>
<keyword evidence="1" id="KW-0472">Membrane</keyword>
<evidence type="ECO:0000313" key="2">
    <source>
        <dbReference type="EMBL" id="MBB5857193.1"/>
    </source>
</evidence>
<keyword evidence="1" id="KW-0812">Transmembrane</keyword>
<proteinExistence type="predicted"/>